<dbReference type="EMBL" id="GL732608">
    <property type="protein sequence ID" value="EFX71690.1"/>
    <property type="molecule type" value="Genomic_DNA"/>
</dbReference>
<dbReference type="KEGG" id="dpx:DAPPUDRAFT_15205"/>
<name>E9H9A8_DAPPU</name>
<dbReference type="PhylomeDB" id="E9H9A8"/>
<gene>
    <name evidence="4" type="ORF">DAPPUDRAFT_15205</name>
</gene>
<accession>E9H9A8</accession>
<keyword evidence="3" id="KW-0653">Protein transport</keyword>
<feature type="non-terminal residue" evidence="4">
    <location>
        <position position="1"/>
    </location>
</feature>
<proteinExistence type="inferred from homology"/>
<dbReference type="Gene3D" id="1.25.10.10">
    <property type="entry name" value="Leucine-rich Repeat Variant"/>
    <property type="match status" value="1"/>
</dbReference>
<dbReference type="PANTHER" id="PTHR23316">
    <property type="entry name" value="IMPORTIN ALPHA"/>
    <property type="match status" value="1"/>
</dbReference>
<dbReference type="HOGENOM" id="CLU_1754256_0_0_1"/>
<dbReference type="STRING" id="6669.E9H9A8"/>
<dbReference type="Proteomes" id="UP000000305">
    <property type="component" value="Unassembled WGS sequence"/>
</dbReference>
<comment type="similarity">
    <text evidence="1">Belongs to the importin alpha family.</text>
</comment>
<evidence type="ECO:0000313" key="5">
    <source>
        <dbReference type="Proteomes" id="UP000000305"/>
    </source>
</evidence>
<evidence type="ECO:0000313" key="4">
    <source>
        <dbReference type="EMBL" id="EFX71690.1"/>
    </source>
</evidence>
<dbReference type="OMA" id="CMESECP"/>
<reference evidence="4 5" key="1">
    <citation type="journal article" date="2011" name="Science">
        <title>The ecoresponsive genome of Daphnia pulex.</title>
        <authorList>
            <person name="Colbourne J.K."/>
            <person name="Pfrender M.E."/>
            <person name="Gilbert D."/>
            <person name="Thomas W.K."/>
            <person name="Tucker A."/>
            <person name="Oakley T.H."/>
            <person name="Tokishita S."/>
            <person name="Aerts A."/>
            <person name="Arnold G.J."/>
            <person name="Basu M.K."/>
            <person name="Bauer D.J."/>
            <person name="Caceres C.E."/>
            <person name="Carmel L."/>
            <person name="Casola C."/>
            <person name="Choi J.H."/>
            <person name="Detter J.C."/>
            <person name="Dong Q."/>
            <person name="Dusheyko S."/>
            <person name="Eads B.D."/>
            <person name="Frohlich T."/>
            <person name="Geiler-Samerotte K.A."/>
            <person name="Gerlach D."/>
            <person name="Hatcher P."/>
            <person name="Jogdeo S."/>
            <person name="Krijgsveld J."/>
            <person name="Kriventseva E.V."/>
            <person name="Kultz D."/>
            <person name="Laforsch C."/>
            <person name="Lindquist E."/>
            <person name="Lopez J."/>
            <person name="Manak J.R."/>
            <person name="Muller J."/>
            <person name="Pangilinan J."/>
            <person name="Patwardhan R.P."/>
            <person name="Pitluck S."/>
            <person name="Pritham E.J."/>
            <person name="Rechtsteiner A."/>
            <person name="Rho M."/>
            <person name="Rogozin I.B."/>
            <person name="Sakarya O."/>
            <person name="Salamov A."/>
            <person name="Schaack S."/>
            <person name="Shapiro H."/>
            <person name="Shiga Y."/>
            <person name="Skalitzky C."/>
            <person name="Smith Z."/>
            <person name="Souvorov A."/>
            <person name="Sung W."/>
            <person name="Tang Z."/>
            <person name="Tsuchiya D."/>
            <person name="Tu H."/>
            <person name="Vos H."/>
            <person name="Wang M."/>
            <person name="Wolf Y.I."/>
            <person name="Yamagata H."/>
            <person name="Yamada T."/>
            <person name="Ye Y."/>
            <person name="Shaw J.R."/>
            <person name="Andrews J."/>
            <person name="Crease T.J."/>
            <person name="Tang H."/>
            <person name="Lucas S.M."/>
            <person name="Robertson H.M."/>
            <person name="Bork P."/>
            <person name="Koonin E.V."/>
            <person name="Zdobnov E.M."/>
            <person name="Grigoriev I.V."/>
            <person name="Lynch M."/>
            <person name="Boore J.L."/>
        </authorList>
    </citation>
    <scope>NUCLEOTIDE SEQUENCE [LARGE SCALE GENOMIC DNA]</scope>
</reference>
<dbReference type="GO" id="GO:0015031">
    <property type="term" value="P:protein transport"/>
    <property type="evidence" value="ECO:0007669"/>
    <property type="project" value="UniProtKB-KW"/>
</dbReference>
<keyword evidence="5" id="KW-1185">Reference proteome</keyword>
<dbReference type="InterPro" id="IPR000225">
    <property type="entry name" value="Armadillo"/>
</dbReference>
<dbReference type="InterPro" id="IPR016024">
    <property type="entry name" value="ARM-type_fold"/>
</dbReference>
<dbReference type="AlphaFoldDB" id="E9H9A8"/>
<dbReference type="SUPFAM" id="SSF48371">
    <property type="entry name" value="ARM repeat"/>
    <property type="match status" value="1"/>
</dbReference>
<feature type="non-terminal residue" evidence="4">
    <location>
        <position position="149"/>
    </location>
</feature>
<protein>
    <recommendedName>
        <fullName evidence="6">IBB domain-containing protein</fullName>
    </recommendedName>
</protein>
<evidence type="ECO:0000256" key="1">
    <source>
        <dbReference type="ARBA" id="ARBA00010394"/>
    </source>
</evidence>
<evidence type="ECO:0000256" key="2">
    <source>
        <dbReference type="ARBA" id="ARBA00022448"/>
    </source>
</evidence>
<dbReference type="OrthoDB" id="29145at2759"/>
<dbReference type="InParanoid" id="E9H9A8"/>
<dbReference type="eggNOG" id="KOG0166">
    <property type="taxonomic scope" value="Eukaryota"/>
</dbReference>
<dbReference type="SMART" id="SM00185">
    <property type="entry name" value="ARM"/>
    <property type="match status" value="2"/>
</dbReference>
<sequence length="149" mass="16194">NISSLVKGIDSGDEYQEMIATRAARENLCMESECPPLNILLRIPKLVQFLNRDSAPELQLDAAWSLAIIVSGPSEQTKAVVRTGAPDKFISLLGSFSDNIFSNDFITLTLKSDLVEPAMWALGSIAGDGPDLRDYVIEQGITEPLVSLI</sequence>
<evidence type="ECO:0008006" key="6">
    <source>
        <dbReference type="Google" id="ProtNLM"/>
    </source>
</evidence>
<dbReference type="InterPro" id="IPR011989">
    <property type="entry name" value="ARM-like"/>
</dbReference>
<organism evidence="4 5">
    <name type="scientific">Daphnia pulex</name>
    <name type="common">Water flea</name>
    <dbReference type="NCBI Taxonomy" id="6669"/>
    <lineage>
        <taxon>Eukaryota</taxon>
        <taxon>Metazoa</taxon>
        <taxon>Ecdysozoa</taxon>
        <taxon>Arthropoda</taxon>
        <taxon>Crustacea</taxon>
        <taxon>Branchiopoda</taxon>
        <taxon>Diplostraca</taxon>
        <taxon>Cladocera</taxon>
        <taxon>Anomopoda</taxon>
        <taxon>Daphniidae</taxon>
        <taxon>Daphnia</taxon>
    </lineage>
</organism>
<keyword evidence="2" id="KW-0813">Transport</keyword>
<evidence type="ECO:0000256" key="3">
    <source>
        <dbReference type="ARBA" id="ARBA00022927"/>
    </source>
</evidence>